<dbReference type="PANTHER" id="PTHR34138:SF1">
    <property type="entry name" value="CELL SHAPE-DETERMINING PROTEIN MREC"/>
    <property type="match status" value="1"/>
</dbReference>
<dbReference type="InterPro" id="IPR055342">
    <property type="entry name" value="MreC_beta-barrel_core"/>
</dbReference>
<dbReference type="EMBL" id="PGTK01000010">
    <property type="protein sequence ID" value="PJF30408.1"/>
    <property type="molecule type" value="Genomic_DNA"/>
</dbReference>
<dbReference type="Proteomes" id="UP000228921">
    <property type="component" value="Unassembled WGS sequence"/>
</dbReference>
<evidence type="ECO:0000256" key="1">
    <source>
        <dbReference type="ARBA" id="ARBA00009369"/>
    </source>
</evidence>
<dbReference type="Gene3D" id="2.40.10.350">
    <property type="entry name" value="Rod shape-determining protein MreC, domain 2"/>
    <property type="match status" value="1"/>
</dbReference>
<dbReference type="Pfam" id="PF04085">
    <property type="entry name" value="MreC"/>
    <property type="match status" value="1"/>
</dbReference>
<feature type="domain" description="Rod shape-determining protein MreC beta-barrel core" evidence="8">
    <location>
        <begin position="120"/>
        <end position="265"/>
    </location>
</feature>
<keyword evidence="7" id="KW-0472">Membrane</keyword>
<comment type="caution">
    <text evidence="9">The sequence shown here is derived from an EMBL/GenBank/DDBJ whole genome shotgun (WGS) entry which is preliminary data.</text>
</comment>
<keyword evidence="7" id="KW-0812">Transmembrane</keyword>
<dbReference type="InterPro" id="IPR042177">
    <property type="entry name" value="Cell/Rod_1"/>
</dbReference>
<dbReference type="InterPro" id="IPR042175">
    <property type="entry name" value="Cell/Rod_MreC_2"/>
</dbReference>
<dbReference type="NCBIfam" id="TIGR00219">
    <property type="entry name" value="mreC"/>
    <property type="match status" value="1"/>
</dbReference>
<feature type="coiled-coil region" evidence="6">
    <location>
        <begin position="66"/>
        <end position="100"/>
    </location>
</feature>
<evidence type="ECO:0000256" key="3">
    <source>
        <dbReference type="ARBA" id="ARBA00022960"/>
    </source>
</evidence>
<name>A0A2M8NYN4_9CHLR</name>
<evidence type="ECO:0000256" key="4">
    <source>
        <dbReference type="ARBA" id="ARBA00032089"/>
    </source>
</evidence>
<reference evidence="9 10" key="1">
    <citation type="submission" date="2017-11" db="EMBL/GenBank/DDBJ databases">
        <title>Evolution of Phototrophy in the Chloroflexi Phylum Driven by Horizontal Gene Transfer.</title>
        <authorList>
            <person name="Ward L.M."/>
            <person name="Hemp J."/>
            <person name="Shih P.M."/>
            <person name="Mcglynn S.E."/>
            <person name="Fischer W."/>
        </authorList>
    </citation>
    <scope>NUCLEOTIDE SEQUENCE [LARGE SCALE GENOMIC DNA]</scope>
    <source>
        <strain evidence="9">CP2_2F</strain>
    </source>
</reference>
<keyword evidence="3 5" id="KW-0133">Cell shape</keyword>
<dbReference type="PIRSF" id="PIRSF038471">
    <property type="entry name" value="MreC"/>
    <property type="match status" value="1"/>
</dbReference>
<keyword evidence="7" id="KW-1133">Transmembrane helix</keyword>
<dbReference type="InterPro" id="IPR007221">
    <property type="entry name" value="MreC"/>
</dbReference>
<dbReference type="GO" id="GO:0008360">
    <property type="term" value="P:regulation of cell shape"/>
    <property type="evidence" value="ECO:0007669"/>
    <property type="project" value="UniProtKB-KW"/>
</dbReference>
<protein>
    <recommendedName>
        <fullName evidence="2 5">Cell shape-determining protein MreC</fullName>
    </recommendedName>
    <alternativeName>
        <fullName evidence="4 5">Cell shape protein MreC</fullName>
    </alternativeName>
</protein>
<sequence>MLRSAPSRLIVFGVFSFVTLGIFLASLIGLLSPVESLVSVPLSLLQQAVSGITRQISETLNTLADLQDLRRRNTELERALINFQAELVELRELRADYQRLAALQNFRGANPDKQFLAATVIGRDTTGLLRSIIIDRGSRDGVRVGMPVVTELGLVGRIYRVGATSSQVQLITDTNSFVNARLQLTRAEGAVQGTAAGGLRMLYIPLADDVRDGDSVVTSGIGGKFPRGITIGQVTSSRLDESKLFKEAQVRSLIDFNRLEIVLIITNFEPIDLTTFGTPRAP</sequence>
<dbReference type="Gene3D" id="2.40.10.340">
    <property type="entry name" value="Rod shape-determining protein MreC, domain 1"/>
    <property type="match status" value="1"/>
</dbReference>
<evidence type="ECO:0000313" key="10">
    <source>
        <dbReference type="Proteomes" id="UP000228921"/>
    </source>
</evidence>
<accession>A0A2M8NYN4</accession>
<feature type="transmembrane region" description="Helical" evidence="7">
    <location>
        <begin position="9"/>
        <end position="31"/>
    </location>
</feature>
<dbReference type="AlphaFoldDB" id="A0A2M8NYN4"/>
<comment type="function">
    <text evidence="5">Involved in formation and maintenance of cell shape.</text>
</comment>
<dbReference type="GO" id="GO:0005886">
    <property type="term" value="C:plasma membrane"/>
    <property type="evidence" value="ECO:0007669"/>
    <property type="project" value="TreeGrafter"/>
</dbReference>
<keyword evidence="6" id="KW-0175">Coiled coil</keyword>
<evidence type="ECO:0000256" key="6">
    <source>
        <dbReference type="SAM" id="Coils"/>
    </source>
</evidence>
<evidence type="ECO:0000259" key="8">
    <source>
        <dbReference type="Pfam" id="PF04085"/>
    </source>
</evidence>
<dbReference type="PANTHER" id="PTHR34138">
    <property type="entry name" value="CELL SHAPE-DETERMINING PROTEIN MREC"/>
    <property type="match status" value="1"/>
</dbReference>
<gene>
    <name evidence="9" type="primary">mreC</name>
    <name evidence="9" type="ORF">CUN51_07745</name>
</gene>
<proteinExistence type="inferred from homology"/>
<evidence type="ECO:0000256" key="5">
    <source>
        <dbReference type="PIRNR" id="PIRNR038471"/>
    </source>
</evidence>
<evidence type="ECO:0000256" key="2">
    <source>
        <dbReference type="ARBA" id="ARBA00013855"/>
    </source>
</evidence>
<evidence type="ECO:0000256" key="7">
    <source>
        <dbReference type="SAM" id="Phobius"/>
    </source>
</evidence>
<comment type="similarity">
    <text evidence="1 5">Belongs to the MreC family.</text>
</comment>
<organism evidence="9 10">
    <name type="scientific">Candidatus Thermofonsia Clade 1 bacterium</name>
    <dbReference type="NCBI Taxonomy" id="2364210"/>
    <lineage>
        <taxon>Bacteria</taxon>
        <taxon>Bacillati</taxon>
        <taxon>Chloroflexota</taxon>
        <taxon>Candidatus Thermofontia</taxon>
        <taxon>Candidatus Thermofonsia Clade 1</taxon>
    </lineage>
</organism>
<evidence type="ECO:0000313" key="9">
    <source>
        <dbReference type="EMBL" id="PJF30408.1"/>
    </source>
</evidence>